<dbReference type="PANTHER" id="PTHR10997">
    <property type="entry name" value="IMPORTIN-7, 8, 11"/>
    <property type="match status" value="1"/>
</dbReference>
<dbReference type="PANTHER" id="PTHR10997:SF8">
    <property type="entry name" value="EXPORTIN-2"/>
    <property type="match status" value="1"/>
</dbReference>
<feature type="domain" description="Exportin-2 central" evidence="1">
    <location>
        <begin position="7"/>
        <end position="157"/>
    </location>
</feature>
<gene>
    <name evidence="2" type="ORF">KQX54_004887</name>
</gene>
<protein>
    <recommendedName>
        <fullName evidence="1">Exportin-2 central domain-containing protein</fullName>
    </recommendedName>
</protein>
<dbReference type="InterPro" id="IPR013713">
    <property type="entry name" value="XPO2_central"/>
</dbReference>
<dbReference type="GO" id="GO:0005049">
    <property type="term" value="F:nuclear export signal receptor activity"/>
    <property type="evidence" value="ECO:0007669"/>
    <property type="project" value="TreeGrafter"/>
</dbReference>
<evidence type="ECO:0000259" key="1">
    <source>
        <dbReference type="Pfam" id="PF08506"/>
    </source>
</evidence>
<dbReference type="InterPro" id="IPR016024">
    <property type="entry name" value="ARM-type_fold"/>
</dbReference>
<accession>A0AAV7ISQ5</accession>
<dbReference type="InterPro" id="IPR011989">
    <property type="entry name" value="ARM-like"/>
</dbReference>
<comment type="caution">
    <text evidence="2">The sequence shown here is derived from an EMBL/GenBank/DDBJ whole genome shotgun (WGS) entry which is preliminary data.</text>
</comment>
<dbReference type="GO" id="GO:0005829">
    <property type="term" value="C:cytosol"/>
    <property type="evidence" value="ECO:0007669"/>
    <property type="project" value="TreeGrafter"/>
</dbReference>
<evidence type="ECO:0000313" key="2">
    <source>
        <dbReference type="EMBL" id="KAH0557378.1"/>
    </source>
</evidence>
<dbReference type="Pfam" id="PF08506">
    <property type="entry name" value="Cse1"/>
    <property type="match status" value="1"/>
</dbReference>
<proteinExistence type="predicted"/>
<dbReference type="EMBL" id="JAHXZJ010000747">
    <property type="protein sequence ID" value="KAH0557378.1"/>
    <property type="molecule type" value="Genomic_DNA"/>
</dbReference>
<dbReference type="Proteomes" id="UP000826195">
    <property type="component" value="Unassembled WGS sequence"/>
</dbReference>
<evidence type="ECO:0000313" key="3">
    <source>
        <dbReference type="Proteomes" id="UP000826195"/>
    </source>
</evidence>
<dbReference type="SUPFAM" id="SSF48371">
    <property type="entry name" value="ARM repeat"/>
    <property type="match status" value="1"/>
</dbReference>
<dbReference type="GO" id="GO:0005635">
    <property type="term" value="C:nuclear envelope"/>
    <property type="evidence" value="ECO:0007669"/>
    <property type="project" value="TreeGrafter"/>
</dbReference>
<sequence length="160" mass="18557">MYNNKILLVSNSLQFLVTVANRAHYRELFESPETLRNICTNLITPNIEFRESDNELFEDNPEEYIRRDVEGSDVDTRRRAACDLVEVLAKYYGAKVMDIFGVYVMQRLEEYAAKPLENWSKKDAVIYLVTSSASKGRTQKHGVIQSNEFVPIPQFATYYI</sequence>
<organism evidence="2 3">
    <name type="scientific">Cotesia glomerata</name>
    <name type="common">Lepidopteran parasitic wasp</name>
    <name type="synonym">Apanteles glomeratus</name>
    <dbReference type="NCBI Taxonomy" id="32391"/>
    <lineage>
        <taxon>Eukaryota</taxon>
        <taxon>Metazoa</taxon>
        <taxon>Ecdysozoa</taxon>
        <taxon>Arthropoda</taxon>
        <taxon>Hexapoda</taxon>
        <taxon>Insecta</taxon>
        <taxon>Pterygota</taxon>
        <taxon>Neoptera</taxon>
        <taxon>Endopterygota</taxon>
        <taxon>Hymenoptera</taxon>
        <taxon>Apocrita</taxon>
        <taxon>Ichneumonoidea</taxon>
        <taxon>Braconidae</taxon>
        <taxon>Microgastrinae</taxon>
        <taxon>Cotesia</taxon>
    </lineage>
</organism>
<dbReference type="GO" id="GO:0006611">
    <property type="term" value="P:protein export from nucleus"/>
    <property type="evidence" value="ECO:0007669"/>
    <property type="project" value="TreeGrafter"/>
</dbReference>
<dbReference type="Gene3D" id="1.25.10.10">
    <property type="entry name" value="Leucine-rich Repeat Variant"/>
    <property type="match status" value="1"/>
</dbReference>
<dbReference type="GO" id="GO:0006606">
    <property type="term" value="P:protein import into nucleus"/>
    <property type="evidence" value="ECO:0007669"/>
    <property type="project" value="TreeGrafter"/>
</dbReference>
<keyword evidence="3" id="KW-1185">Reference proteome</keyword>
<name>A0AAV7ISQ5_COTGL</name>
<dbReference type="AlphaFoldDB" id="A0AAV7ISQ5"/>
<reference evidence="2 3" key="1">
    <citation type="journal article" date="2021" name="J. Hered.">
        <title>A chromosome-level genome assembly of the parasitoid wasp, Cotesia glomerata (Hymenoptera: Braconidae).</title>
        <authorList>
            <person name="Pinto B.J."/>
            <person name="Weis J.J."/>
            <person name="Gamble T."/>
            <person name="Ode P.J."/>
            <person name="Paul R."/>
            <person name="Zaspel J.M."/>
        </authorList>
    </citation>
    <scope>NUCLEOTIDE SEQUENCE [LARGE SCALE GENOMIC DNA]</scope>
    <source>
        <strain evidence="2">CgM1</strain>
    </source>
</reference>